<accession>A0A7R9F7D4</accession>
<dbReference type="EMBL" id="OD569889">
    <property type="protein sequence ID" value="CAD7448358.1"/>
    <property type="molecule type" value="Genomic_DNA"/>
</dbReference>
<proteinExistence type="predicted"/>
<evidence type="ECO:0000313" key="1">
    <source>
        <dbReference type="EMBL" id="CAD7448358.1"/>
    </source>
</evidence>
<reference evidence="1" key="1">
    <citation type="submission" date="2020-11" db="EMBL/GenBank/DDBJ databases">
        <authorList>
            <person name="Tran Van P."/>
        </authorList>
    </citation>
    <scope>NUCLEOTIDE SEQUENCE</scope>
</reference>
<gene>
    <name evidence="1" type="ORF">TBIB3V08_LOCUS10645</name>
</gene>
<organism evidence="1">
    <name type="scientific">Timema bartmani</name>
    <dbReference type="NCBI Taxonomy" id="61472"/>
    <lineage>
        <taxon>Eukaryota</taxon>
        <taxon>Metazoa</taxon>
        <taxon>Ecdysozoa</taxon>
        <taxon>Arthropoda</taxon>
        <taxon>Hexapoda</taxon>
        <taxon>Insecta</taxon>
        <taxon>Pterygota</taxon>
        <taxon>Neoptera</taxon>
        <taxon>Polyneoptera</taxon>
        <taxon>Phasmatodea</taxon>
        <taxon>Timematodea</taxon>
        <taxon>Timematoidea</taxon>
        <taxon>Timematidae</taxon>
        <taxon>Timema</taxon>
    </lineage>
</organism>
<sequence length="170" mass="19077">MKVIFRRSVPSFAWREREREREREWKTISEKIPLVHPTKILTSISPSSAVESTERVGAFDHEVYRRERAPTAHSLFSTGPVQTIASTISQLPLLPPSDWQGSATCAQWTARVVDQPLLHSIRSTKEKGGGTGHRSQSNKLYHISANSLSVAHLVLWWQEVNVLVLVATSA</sequence>
<name>A0A7R9F7D4_9NEOP</name>
<dbReference type="AlphaFoldDB" id="A0A7R9F7D4"/>
<protein>
    <submittedName>
        <fullName evidence="1">Uncharacterized protein</fullName>
    </submittedName>
</protein>